<evidence type="ECO:0000256" key="1">
    <source>
        <dbReference type="ARBA" id="ARBA00023015"/>
    </source>
</evidence>
<dbReference type="InterPro" id="IPR036388">
    <property type="entry name" value="WH-like_DNA-bd_sf"/>
</dbReference>
<organism evidence="6 7">
    <name type="scientific">Leucobacter chromiireducens subsp. chromiireducens</name>
    <dbReference type="NCBI Taxonomy" id="660067"/>
    <lineage>
        <taxon>Bacteria</taxon>
        <taxon>Bacillati</taxon>
        <taxon>Actinomycetota</taxon>
        <taxon>Actinomycetes</taxon>
        <taxon>Micrococcales</taxon>
        <taxon>Microbacteriaceae</taxon>
        <taxon>Leucobacter</taxon>
    </lineage>
</organism>
<evidence type="ECO:0000256" key="4">
    <source>
        <dbReference type="SAM" id="MobiDB-lite"/>
    </source>
</evidence>
<dbReference type="EMBL" id="QYAD01000001">
    <property type="protein sequence ID" value="MBL3688990.1"/>
    <property type="molecule type" value="Genomic_DNA"/>
</dbReference>
<evidence type="ECO:0000259" key="5">
    <source>
        <dbReference type="PROSITE" id="PS50995"/>
    </source>
</evidence>
<keyword evidence="7" id="KW-1185">Reference proteome</keyword>
<dbReference type="Gene3D" id="1.10.10.10">
    <property type="entry name" value="Winged helix-like DNA-binding domain superfamily/Winged helix DNA-binding domain"/>
    <property type="match status" value="1"/>
</dbReference>
<comment type="caution">
    <text evidence="6">The sequence shown here is derived from an EMBL/GenBank/DDBJ whole genome shotgun (WGS) entry which is preliminary data.</text>
</comment>
<keyword evidence="3" id="KW-0804">Transcription</keyword>
<name>A0ABS1SM24_9MICO</name>
<dbReference type="PANTHER" id="PTHR33164:SF101">
    <property type="entry name" value="TRANSCRIPTIONAL REPRESSOR MPRA"/>
    <property type="match status" value="1"/>
</dbReference>
<reference evidence="6 7" key="1">
    <citation type="submission" date="2018-09" db="EMBL/GenBank/DDBJ databases">
        <title>Comparative genomics of Leucobacter spp.</title>
        <authorList>
            <person name="Reis A.C."/>
            <person name="Kolvenbach B.A."/>
            <person name="Corvini P.F.X."/>
            <person name="Nunes O.C."/>
        </authorList>
    </citation>
    <scope>NUCLEOTIDE SEQUENCE [LARGE SCALE GENOMIC DNA]</scope>
    <source>
        <strain evidence="6 7">L-1</strain>
    </source>
</reference>
<protein>
    <submittedName>
        <fullName evidence="6">MarR family transcriptional regulator</fullName>
    </submittedName>
</protein>
<evidence type="ECO:0000313" key="6">
    <source>
        <dbReference type="EMBL" id="MBL3688990.1"/>
    </source>
</evidence>
<feature type="compositionally biased region" description="Basic and acidic residues" evidence="4">
    <location>
        <begin position="11"/>
        <end position="30"/>
    </location>
</feature>
<dbReference type="SMART" id="SM00347">
    <property type="entry name" value="HTH_MARR"/>
    <property type="match status" value="1"/>
</dbReference>
<dbReference type="InterPro" id="IPR039422">
    <property type="entry name" value="MarR/SlyA-like"/>
</dbReference>
<accession>A0ABS1SM24</accession>
<proteinExistence type="predicted"/>
<dbReference type="PROSITE" id="PS01117">
    <property type="entry name" value="HTH_MARR_1"/>
    <property type="match status" value="1"/>
</dbReference>
<dbReference type="PANTHER" id="PTHR33164">
    <property type="entry name" value="TRANSCRIPTIONAL REGULATOR, MARR FAMILY"/>
    <property type="match status" value="1"/>
</dbReference>
<evidence type="ECO:0000256" key="3">
    <source>
        <dbReference type="ARBA" id="ARBA00023163"/>
    </source>
</evidence>
<evidence type="ECO:0000313" key="7">
    <source>
        <dbReference type="Proteomes" id="UP001646141"/>
    </source>
</evidence>
<dbReference type="PRINTS" id="PR00598">
    <property type="entry name" value="HTHMARR"/>
</dbReference>
<dbReference type="Proteomes" id="UP001646141">
    <property type="component" value="Unassembled WGS sequence"/>
</dbReference>
<feature type="region of interest" description="Disordered" evidence="4">
    <location>
        <begin position="1"/>
        <end position="30"/>
    </location>
</feature>
<gene>
    <name evidence="6" type="ORF">D3226_03335</name>
</gene>
<keyword evidence="1" id="KW-0805">Transcription regulation</keyword>
<dbReference type="SUPFAM" id="SSF46785">
    <property type="entry name" value="Winged helix' DNA-binding domain"/>
    <property type="match status" value="1"/>
</dbReference>
<dbReference type="InterPro" id="IPR036390">
    <property type="entry name" value="WH_DNA-bd_sf"/>
</dbReference>
<feature type="domain" description="HTH marR-type" evidence="5">
    <location>
        <begin position="31"/>
        <end position="168"/>
    </location>
</feature>
<evidence type="ECO:0000256" key="2">
    <source>
        <dbReference type="ARBA" id="ARBA00023125"/>
    </source>
</evidence>
<dbReference type="PROSITE" id="PS50995">
    <property type="entry name" value="HTH_MARR_2"/>
    <property type="match status" value="1"/>
</dbReference>
<sequence>MRGMVNTPLRDAYDPELSKPEPTRRPSTRETGEVLLALTRLISHWSSQEMQRSVVGASGITLDPVAVRALYLLGIAQGETTPSKLADDLHLSRPSASKLIARLESVDLLARNATPHDRRSVSIGLSRRGQEIFEKLFGAGVAMITAATLDWDPEDLRTFTALLPRFVAGLLATPPQ</sequence>
<dbReference type="Pfam" id="PF12802">
    <property type="entry name" value="MarR_2"/>
    <property type="match status" value="1"/>
</dbReference>
<dbReference type="InterPro" id="IPR000835">
    <property type="entry name" value="HTH_MarR-typ"/>
</dbReference>
<keyword evidence="2" id="KW-0238">DNA-binding</keyword>
<dbReference type="InterPro" id="IPR023187">
    <property type="entry name" value="Tscrpt_reg_MarR-type_CS"/>
</dbReference>